<keyword evidence="2" id="KW-0732">Signal</keyword>
<organism evidence="4 5">
    <name type="scientific">Mycolicibacterium gilvum</name>
    <dbReference type="NCBI Taxonomy" id="1804"/>
    <lineage>
        <taxon>Bacteria</taxon>
        <taxon>Bacillati</taxon>
        <taxon>Actinomycetota</taxon>
        <taxon>Actinomycetes</taxon>
        <taxon>Mycobacteriales</taxon>
        <taxon>Mycobacteriaceae</taxon>
        <taxon>Mycolicibacterium</taxon>
    </lineage>
</organism>
<accession>A0A378SE07</accession>
<dbReference type="InterPro" id="IPR005183">
    <property type="entry name" value="DUF305_CopM-like"/>
</dbReference>
<dbReference type="RefSeq" id="WP_115326237.1">
    <property type="nucleotide sequence ID" value="NZ_JACKST010000057.1"/>
</dbReference>
<sequence>MTSLLLRLFAVLAVLALATGCGGGGDEVSGDGSTGPQIPESPVITGNPAGYNAADITFASTMVKHHQQGIELAKLVSARSGNQQLTALADQIVAIQQPEINILNVFLVQWDENPDIRTGPGGDEPRDQSVPGTVDDATVARLESLQGPQFDTLWLETMLGHHQGGVDIATREIDNGANVDAVSVAKSIVAGLNPQMSVMRQMLEGMP</sequence>
<evidence type="ECO:0000256" key="2">
    <source>
        <dbReference type="SAM" id="SignalP"/>
    </source>
</evidence>
<feature type="chain" id="PRO_5038371046" evidence="2">
    <location>
        <begin position="19"/>
        <end position="207"/>
    </location>
</feature>
<feature type="region of interest" description="Disordered" evidence="1">
    <location>
        <begin position="25"/>
        <end position="46"/>
    </location>
</feature>
<reference evidence="4 5" key="1">
    <citation type="submission" date="2018-06" db="EMBL/GenBank/DDBJ databases">
        <authorList>
            <consortium name="Pathogen Informatics"/>
            <person name="Doyle S."/>
        </authorList>
    </citation>
    <scope>NUCLEOTIDE SEQUENCE [LARGE SCALE GENOMIC DNA]</scope>
    <source>
        <strain evidence="4 5">NCTC10742</strain>
    </source>
</reference>
<dbReference type="InterPro" id="IPR012347">
    <property type="entry name" value="Ferritin-like"/>
</dbReference>
<dbReference type="PANTHER" id="PTHR36933:SF1">
    <property type="entry name" value="SLL0788 PROTEIN"/>
    <property type="match status" value="1"/>
</dbReference>
<evidence type="ECO:0000256" key="1">
    <source>
        <dbReference type="SAM" id="MobiDB-lite"/>
    </source>
</evidence>
<feature type="domain" description="DUF305" evidence="3">
    <location>
        <begin position="55"/>
        <end position="203"/>
    </location>
</feature>
<dbReference type="Pfam" id="PF03713">
    <property type="entry name" value="DUF305"/>
    <property type="match status" value="1"/>
</dbReference>
<evidence type="ECO:0000313" key="5">
    <source>
        <dbReference type="Proteomes" id="UP000254291"/>
    </source>
</evidence>
<gene>
    <name evidence="4" type="ORF">NCTC10742_00183</name>
</gene>
<protein>
    <submittedName>
        <fullName evidence="4">Putative lipoprotein</fullName>
    </submittedName>
</protein>
<dbReference type="Proteomes" id="UP000254291">
    <property type="component" value="Unassembled WGS sequence"/>
</dbReference>
<dbReference type="Gene3D" id="1.20.1260.10">
    <property type="match status" value="1"/>
</dbReference>
<dbReference type="EMBL" id="UGQM01000001">
    <property type="protein sequence ID" value="STZ40983.1"/>
    <property type="molecule type" value="Genomic_DNA"/>
</dbReference>
<evidence type="ECO:0000259" key="3">
    <source>
        <dbReference type="Pfam" id="PF03713"/>
    </source>
</evidence>
<feature type="signal peptide" evidence="2">
    <location>
        <begin position="1"/>
        <end position="18"/>
    </location>
</feature>
<dbReference type="PANTHER" id="PTHR36933">
    <property type="entry name" value="SLL0788 PROTEIN"/>
    <property type="match status" value="1"/>
</dbReference>
<proteinExistence type="predicted"/>
<evidence type="ECO:0000313" key="4">
    <source>
        <dbReference type="EMBL" id="STZ40983.1"/>
    </source>
</evidence>
<keyword evidence="4" id="KW-0449">Lipoprotein</keyword>
<name>A0A378SE07_9MYCO</name>
<dbReference type="PROSITE" id="PS51257">
    <property type="entry name" value="PROKAR_LIPOPROTEIN"/>
    <property type="match status" value="1"/>
</dbReference>
<dbReference type="AlphaFoldDB" id="A0A378SE07"/>